<feature type="compositionally biased region" description="Low complexity" evidence="3">
    <location>
        <begin position="229"/>
        <end position="244"/>
    </location>
</feature>
<evidence type="ECO:0000256" key="2">
    <source>
        <dbReference type="PROSITE-ProRule" id="PRU00850"/>
    </source>
</evidence>
<dbReference type="GO" id="GO:0000228">
    <property type="term" value="C:nuclear chromosome"/>
    <property type="evidence" value="ECO:0007669"/>
    <property type="project" value="TreeGrafter"/>
</dbReference>
<comment type="caution">
    <text evidence="5">The sequence shown here is derived from an EMBL/GenBank/DDBJ whole genome shotgun (WGS) entry which is preliminary data.</text>
</comment>
<dbReference type="InterPro" id="IPR024061">
    <property type="entry name" value="NDT80_DNA-bd_dom"/>
</dbReference>
<sequence length="608" mass="70051">MMMAISAEEHTLTSAADDAAAAAAVVAANSGVANISHIKDDDTNSLHQSFVHQGFDHHLSHPQPHLMHQHHLSQQQQQAQHLQQQHQQNHIHQMSHTPVSQSHTPQPQQQHPSLSQQQQAQQQQQQYLQHTGQQVPLHHQILSHPQATLYQQYQQQQQQQQQQHQQQQQQFHQLTQHQQEDALSAQLGQQLAYQQQQQQQLPQHLTHQIHTPQPQQPQMHHHLHASMAQQTQQLHLQHQQQRQHTPVHLSRQPTPQQQAMVQHHQPISQQHSNRHTPTPQSQQQHLEMLATASESDHLIDTPLKKVAPRSSDLFRVGPRFSPTRQHQEVYCKANDMPVIPRLDARIDRGFEIGENGTWIGYKRNYFTLVSSFSFENFDFSRFIQNKFYTYEKGLNLKNGGGFQPHNHPHHPHHQQHAGENRVEISYFAIRLVAKCSDDDVSISLIQHTSKRDKGPQFPPPIYPAVPGDLPDHDTVKASCNKRNGAKLETMNKIFFFDRADYYNEYNLDTLKDESSLKNYPSDSIARIARFERIQFTSSIRVKSSSTNSRYFTLNVELLGIIEDEDLQIQPILLSSIETPPLIIRGRSPSSYHKDRTSGYRPPSVNSSR</sequence>
<feature type="region of interest" description="Disordered" evidence="3">
    <location>
        <begin position="210"/>
        <end position="283"/>
    </location>
</feature>
<dbReference type="Proteomes" id="UP000694255">
    <property type="component" value="Unassembled WGS sequence"/>
</dbReference>
<organism evidence="5 6">
    <name type="scientific">[Candida] subhashii</name>
    <dbReference type="NCBI Taxonomy" id="561895"/>
    <lineage>
        <taxon>Eukaryota</taxon>
        <taxon>Fungi</taxon>
        <taxon>Dikarya</taxon>
        <taxon>Ascomycota</taxon>
        <taxon>Saccharomycotina</taxon>
        <taxon>Pichiomycetes</taxon>
        <taxon>Debaryomycetaceae</taxon>
        <taxon>Spathaspora</taxon>
    </lineage>
</organism>
<dbReference type="GO" id="GO:0045944">
    <property type="term" value="P:positive regulation of transcription by RNA polymerase II"/>
    <property type="evidence" value="ECO:0007669"/>
    <property type="project" value="TreeGrafter"/>
</dbReference>
<dbReference type="Pfam" id="PF05224">
    <property type="entry name" value="NDT80_PhoG"/>
    <property type="match status" value="1"/>
</dbReference>
<dbReference type="PANTHER" id="PTHR35144">
    <property type="entry name" value="MEIOSIS-SPECIFIC TRANSCRIPTION FACTOR NDT80"/>
    <property type="match status" value="1"/>
</dbReference>
<dbReference type="PROSITE" id="PS51517">
    <property type="entry name" value="NDT80"/>
    <property type="match status" value="1"/>
</dbReference>
<dbReference type="AlphaFoldDB" id="A0A8J5QK21"/>
<dbReference type="GO" id="GO:0003677">
    <property type="term" value="F:DNA binding"/>
    <property type="evidence" value="ECO:0007669"/>
    <property type="project" value="UniProtKB-KW"/>
</dbReference>
<dbReference type="InterPro" id="IPR052605">
    <property type="entry name" value="Fungal_trans_regulator"/>
</dbReference>
<dbReference type="GO" id="GO:0003700">
    <property type="term" value="F:DNA-binding transcription factor activity"/>
    <property type="evidence" value="ECO:0007669"/>
    <property type="project" value="UniProtKB-UniRule"/>
</dbReference>
<keyword evidence="1 2" id="KW-0238">DNA-binding</keyword>
<dbReference type="OrthoDB" id="2288358at2759"/>
<evidence type="ECO:0000259" key="4">
    <source>
        <dbReference type="PROSITE" id="PS51517"/>
    </source>
</evidence>
<feature type="region of interest" description="Disordered" evidence="3">
    <location>
        <begin position="585"/>
        <end position="608"/>
    </location>
</feature>
<reference evidence="5 6" key="1">
    <citation type="journal article" date="2021" name="DNA Res.">
        <title>Genome analysis of Candida subhashii reveals its hybrid nature and dual mitochondrial genome conformations.</title>
        <authorList>
            <person name="Mixao V."/>
            <person name="Hegedusova E."/>
            <person name="Saus E."/>
            <person name="Pryszcz L.P."/>
            <person name="Cillingova A."/>
            <person name="Nosek J."/>
            <person name="Gabaldon T."/>
        </authorList>
    </citation>
    <scope>NUCLEOTIDE SEQUENCE [LARGE SCALE GENOMIC DNA]</scope>
    <source>
        <strain evidence="5 6">CBS 10753</strain>
    </source>
</reference>
<protein>
    <submittedName>
        <fullName evidence="5">NDT80</fullName>
    </submittedName>
</protein>
<dbReference type="RefSeq" id="XP_049263631.1">
    <property type="nucleotide sequence ID" value="XM_049406865.1"/>
</dbReference>
<proteinExistence type="predicted"/>
<name>A0A8J5QK21_9ASCO</name>
<evidence type="ECO:0000256" key="1">
    <source>
        <dbReference type="ARBA" id="ARBA00023125"/>
    </source>
</evidence>
<evidence type="ECO:0000313" key="5">
    <source>
        <dbReference type="EMBL" id="KAG7663399.1"/>
    </source>
</evidence>
<dbReference type="GeneID" id="73469852"/>
<feature type="domain" description="NDT80" evidence="4">
    <location>
        <begin position="278"/>
        <end position="595"/>
    </location>
</feature>
<dbReference type="GO" id="GO:0051321">
    <property type="term" value="P:meiotic cell cycle"/>
    <property type="evidence" value="ECO:0007669"/>
    <property type="project" value="TreeGrafter"/>
</dbReference>
<dbReference type="EMBL" id="JAGSYN010000138">
    <property type="protein sequence ID" value="KAG7663399.1"/>
    <property type="molecule type" value="Genomic_DNA"/>
</dbReference>
<feature type="region of interest" description="Disordered" evidence="3">
    <location>
        <begin position="56"/>
        <end position="135"/>
    </location>
</feature>
<evidence type="ECO:0000256" key="3">
    <source>
        <dbReference type="SAM" id="MobiDB-lite"/>
    </source>
</evidence>
<keyword evidence="6" id="KW-1185">Reference proteome</keyword>
<feature type="compositionally biased region" description="Low complexity" evidence="3">
    <location>
        <begin position="61"/>
        <end position="134"/>
    </location>
</feature>
<gene>
    <name evidence="5" type="ORF">J8A68_003051</name>
</gene>
<feature type="compositionally biased region" description="Polar residues" evidence="3">
    <location>
        <begin position="251"/>
        <end position="283"/>
    </location>
</feature>
<feature type="DNA-binding region" description="NDT80" evidence="2">
    <location>
        <begin position="278"/>
        <end position="595"/>
    </location>
</feature>
<evidence type="ECO:0000313" key="6">
    <source>
        <dbReference type="Proteomes" id="UP000694255"/>
    </source>
</evidence>
<dbReference type="PANTHER" id="PTHR35144:SF2">
    <property type="entry name" value="MEIOSIS-SPECIFIC TRANSCRIPTION FACTOR NDT80"/>
    <property type="match status" value="1"/>
</dbReference>
<accession>A0A8J5QK21</accession>